<dbReference type="NCBIfam" id="NF011100">
    <property type="entry name" value="PRK14527.1"/>
    <property type="match status" value="1"/>
</dbReference>
<feature type="binding site" evidence="5">
    <location>
        <position position="172"/>
    </location>
    <ligand>
        <name>ATP</name>
        <dbReference type="ChEBI" id="CHEBI:30616"/>
    </ligand>
</feature>
<comment type="catalytic activity">
    <reaction evidence="5 7">
        <text>AMP + ATP = 2 ADP</text>
        <dbReference type="Rhea" id="RHEA:12973"/>
        <dbReference type="ChEBI" id="CHEBI:30616"/>
        <dbReference type="ChEBI" id="CHEBI:456215"/>
        <dbReference type="ChEBI" id="CHEBI:456216"/>
        <dbReference type="EC" id="2.7.4.3"/>
    </reaction>
</comment>
<dbReference type="Gene3D" id="3.40.50.300">
    <property type="entry name" value="P-loop containing nucleotide triphosphate hydrolases"/>
    <property type="match status" value="1"/>
</dbReference>
<evidence type="ECO:0000256" key="3">
    <source>
        <dbReference type="ARBA" id="ARBA00022741"/>
    </source>
</evidence>
<evidence type="ECO:0000256" key="7">
    <source>
        <dbReference type="RuleBase" id="RU003331"/>
    </source>
</evidence>
<dbReference type="UniPathway" id="UPA00588">
    <property type="reaction ID" value="UER00649"/>
</dbReference>
<evidence type="ECO:0000313" key="9">
    <source>
        <dbReference type="Proteomes" id="UP000199420"/>
    </source>
</evidence>
<dbReference type="OrthoDB" id="9805030at2"/>
<comment type="subunit">
    <text evidence="5 7">Monomer.</text>
</comment>
<evidence type="ECO:0000256" key="4">
    <source>
        <dbReference type="ARBA" id="ARBA00022777"/>
    </source>
</evidence>
<feature type="binding site" evidence="5">
    <location>
        <begin position="10"/>
        <end position="15"/>
    </location>
    <ligand>
        <name>ATP</name>
        <dbReference type="ChEBI" id="CHEBI:30616"/>
    </ligand>
</feature>
<evidence type="ECO:0000313" key="8">
    <source>
        <dbReference type="EMBL" id="SEJ16012.1"/>
    </source>
</evidence>
<feature type="binding site" evidence="5">
    <location>
        <position position="133"/>
    </location>
    <ligand>
        <name>AMP</name>
        <dbReference type="ChEBI" id="CHEBI:456215"/>
    </ligand>
</feature>
<dbReference type="PRINTS" id="PR00094">
    <property type="entry name" value="ADENYLTKNASE"/>
</dbReference>
<feature type="binding site" evidence="5">
    <location>
        <begin position="85"/>
        <end position="88"/>
    </location>
    <ligand>
        <name>AMP</name>
        <dbReference type="ChEBI" id="CHEBI:456215"/>
    </ligand>
</feature>
<gene>
    <name evidence="5" type="primary">adk</name>
    <name evidence="8" type="ORF">SAMN04487997_2583</name>
</gene>
<dbReference type="GO" id="GO:0044209">
    <property type="term" value="P:AMP salvage"/>
    <property type="evidence" value="ECO:0007669"/>
    <property type="project" value="UniProtKB-UniRule"/>
</dbReference>
<organism evidence="8 9">
    <name type="scientific">Frateuria terrea</name>
    <dbReference type="NCBI Taxonomy" id="529704"/>
    <lineage>
        <taxon>Bacteria</taxon>
        <taxon>Pseudomonadati</taxon>
        <taxon>Pseudomonadota</taxon>
        <taxon>Gammaproteobacteria</taxon>
        <taxon>Lysobacterales</taxon>
        <taxon>Rhodanobacteraceae</taxon>
        <taxon>Frateuria</taxon>
    </lineage>
</organism>
<keyword evidence="5 7" id="KW-0067">ATP-binding</keyword>
<dbReference type="HAMAP" id="MF_00235">
    <property type="entry name" value="Adenylate_kinase_Adk"/>
    <property type="match status" value="1"/>
</dbReference>
<dbReference type="NCBIfam" id="NF011101">
    <property type="entry name" value="PRK14528.1"/>
    <property type="match status" value="1"/>
</dbReference>
<dbReference type="PROSITE" id="PS00113">
    <property type="entry name" value="ADENYLATE_KINASE"/>
    <property type="match status" value="1"/>
</dbReference>
<feature type="binding site" evidence="5">
    <location>
        <position position="144"/>
    </location>
    <ligand>
        <name>AMP</name>
        <dbReference type="ChEBI" id="CHEBI:456215"/>
    </ligand>
</feature>
<reference evidence="8 9" key="1">
    <citation type="submission" date="2016-10" db="EMBL/GenBank/DDBJ databases">
        <authorList>
            <person name="de Groot N.N."/>
        </authorList>
    </citation>
    <scope>NUCLEOTIDE SEQUENCE [LARGE SCALE GENOMIC DNA]</scope>
    <source>
        <strain evidence="8 9">DSM 26515</strain>
    </source>
</reference>
<dbReference type="GO" id="GO:0005524">
    <property type="term" value="F:ATP binding"/>
    <property type="evidence" value="ECO:0007669"/>
    <property type="project" value="UniProtKB-UniRule"/>
</dbReference>
<keyword evidence="2 5" id="KW-0545">Nucleotide biosynthesis</keyword>
<feature type="binding site" evidence="5">
    <location>
        <position position="127"/>
    </location>
    <ligand>
        <name>ATP</name>
        <dbReference type="ChEBI" id="CHEBI:30616"/>
    </ligand>
</feature>
<dbReference type="Proteomes" id="UP000199420">
    <property type="component" value="Unassembled WGS sequence"/>
</dbReference>
<dbReference type="RefSeq" id="WP_091337546.1">
    <property type="nucleotide sequence ID" value="NZ_FNYC01000005.1"/>
</dbReference>
<comment type="function">
    <text evidence="5">Catalyzes the reversible transfer of the terminal phosphate group between ATP and AMP. Plays an important role in cellular energy homeostasis and in adenine nucleotide metabolism.</text>
</comment>
<name>A0A1H6WU23_9GAMM</name>
<dbReference type="InterPro" id="IPR033690">
    <property type="entry name" value="Adenylat_kinase_CS"/>
</dbReference>
<dbReference type="SUPFAM" id="SSF52540">
    <property type="entry name" value="P-loop containing nucleoside triphosphate hydrolases"/>
    <property type="match status" value="1"/>
</dbReference>
<sequence length="194" mass="20731">MRLVLLGAPGSGKGTQAARLKADLNVPHISTGDMLRAAVAAGTPLGLKAKAVMDAGQLVSDDILLGMLEERLAQDDARNGFILDGYPRNLAQADALDHLLARIGQPLDAVVKLEVPNEAIVGRCQIRFQAENRADDNPDTVRRRLGIYAEQTAPVADFYAKRGKLQVVDGVGELDEVTARIKRALERESAAANG</sequence>
<feature type="region of interest" description="NMP" evidence="5">
    <location>
        <begin position="30"/>
        <end position="59"/>
    </location>
</feature>
<dbReference type="NCBIfam" id="NF011105">
    <property type="entry name" value="PRK14532.1"/>
    <property type="match status" value="1"/>
</dbReference>
<dbReference type="AlphaFoldDB" id="A0A1H6WU23"/>
<feature type="binding site" evidence="5">
    <location>
        <position position="36"/>
    </location>
    <ligand>
        <name>AMP</name>
        <dbReference type="ChEBI" id="CHEBI:456215"/>
    </ligand>
</feature>
<dbReference type="GO" id="GO:0005737">
    <property type="term" value="C:cytoplasm"/>
    <property type="evidence" value="ECO:0007669"/>
    <property type="project" value="UniProtKB-SubCell"/>
</dbReference>
<accession>A0A1H6WU23</accession>
<dbReference type="InterPro" id="IPR000850">
    <property type="entry name" value="Adenylat/UMP-CMP_kin"/>
</dbReference>
<comment type="caution">
    <text evidence="5">Lacks conserved residue(s) required for the propagation of feature annotation.</text>
</comment>
<keyword evidence="9" id="KW-1185">Reference proteome</keyword>
<keyword evidence="3 5" id="KW-0547">Nucleotide-binding</keyword>
<evidence type="ECO:0000256" key="5">
    <source>
        <dbReference type="HAMAP-Rule" id="MF_00235"/>
    </source>
</evidence>
<dbReference type="CDD" id="cd01428">
    <property type="entry name" value="ADK"/>
    <property type="match status" value="1"/>
</dbReference>
<dbReference type="PANTHER" id="PTHR23359">
    <property type="entry name" value="NUCLEOTIDE KINASE"/>
    <property type="match status" value="1"/>
</dbReference>
<dbReference type="EMBL" id="FNYC01000005">
    <property type="protein sequence ID" value="SEJ16012.1"/>
    <property type="molecule type" value="Genomic_DNA"/>
</dbReference>
<comment type="pathway">
    <text evidence="5">Purine metabolism; AMP biosynthesis via salvage pathway; AMP from ADP: step 1/1.</text>
</comment>
<keyword evidence="1 5" id="KW-0808">Transferase</keyword>
<dbReference type="STRING" id="529704.SAMN02927913_2560"/>
<evidence type="ECO:0000256" key="1">
    <source>
        <dbReference type="ARBA" id="ARBA00022679"/>
    </source>
</evidence>
<feature type="binding site" evidence="5">
    <location>
        <begin position="57"/>
        <end position="59"/>
    </location>
    <ligand>
        <name>AMP</name>
        <dbReference type="ChEBI" id="CHEBI:456215"/>
    </ligand>
</feature>
<feature type="binding site" evidence="5">
    <location>
        <position position="31"/>
    </location>
    <ligand>
        <name>AMP</name>
        <dbReference type="ChEBI" id="CHEBI:456215"/>
    </ligand>
</feature>
<comment type="subcellular location">
    <subcellularLocation>
        <location evidence="5 7">Cytoplasm</location>
    </subcellularLocation>
</comment>
<proteinExistence type="inferred from homology"/>
<feature type="binding site" evidence="5">
    <location>
        <position position="92"/>
    </location>
    <ligand>
        <name>AMP</name>
        <dbReference type="ChEBI" id="CHEBI:456215"/>
    </ligand>
</feature>
<dbReference type="InterPro" id="IPR027417">
    <property type="entry name" value="P-loop_NTPase"/>
</dbReference>
<dbReference type="Pfam" id="PF00406">
    <property type="entry name" value="ADK"/>
    <property type="match status" value="1"/>
</dbReference>
<dbReference type="EC" id="2.7.4.3" evidence="5 7"/>
<protein>
    <recommendedName>
        <fullName evidence="5 7">Adenylate kinase</fullName>
        <shortName evidence="5">AK</shortName>
        <ecNumber evidence="5 7">2.7.4.3</ecNumber>
    </recommendedName>
    <alternativeName>
        <fullName evidence="5">ATP-AMP transphosphorylase</fullName>
    </alternativeName>
    <alternativeName>
        <fullName evidence="5">ATP:AMP phosphotransferase</fullName>
    </alternativeName>
    <alternativeName>
        <fullName evidence="5">Adenylate monophosphate kinase</fullName>
    </alternativeName>
</protein>
<dbReference type="NCBIfam" id="NF011104">
    <property type="entry name" value="PRK14531.1"/>
    <property type="match status" value="1"/>
</dbReference>
<evidence type="ECO:0000256" key="6">
    <source>
        <dbReference type="RuleBase" id="RU003330"/>
    </source>
</evidence>
<dbReference type="NCBIfam" id="NF001381">
    <property type="entry name" value="PRK00279.1-3"/>
    <property type="match status" value="1"/>
</dbReference>
<evidence type="ECO:0000256" key="2">
    <source>
        <dbReference type="ARBA" id="ARBA00022727"/>
    </source>
</evidence>
<keyword evidence="5" id="KW-0963">Cytoplasm</keyword>
<comment type="similarity">
    <text evidence="5 6">Belongs to the adenylate kinase family.</text>
</comment>
<dbReference type="GO" id="GO:0004017">
    <property type="term" value="F:AMP kinase activity"/>
    <property type="evidence" value="ECO:0007669"/>
    <property type="project" value="UniProtKB-UniRule"/>
</dbReference>
<keyword evidence="4 5" id="KW-0418">Kinase</keyword>
<comment type="domain">
    <text evidence="5">Consists of three domains, a large central CORE domain and two small peripheral domains, NMPbind and LID, which undergo movements during catalysis. The LID domain closes over the site of phosphoryl transfer upon ATP binding. Assembling and dissambling the active center during each catalytic cycle provides an effective means to prevent ATP hydrolysis.</text>
</comment>